<protein>
    <submittedName>
        <fullName evidence="1">Uncharacterized protein</fullName>
    </submittedName>
</protein>
<gene>
    <name evidence="1" type="ORF">ACH5RR_030333</name>
</gene>
<dbReference type="EMBL" id="JBJUIK010000012">
    <property type="protein sequence ID" value="KAL3510932.1"/>
    <property type="molecule type" value="Genomic_DNA"/>
</dbReference>
<name>A0ABD2YYK9_9GENT</name>
<dbReference type="PANTHER" id="PTHR31639:SF333">
    <property type="entry name" value="F-BOX DOMAIN, FBD DOMAIN, LEUCINE-RICH REPEAT DOMAIN, L DOMAIN-LIKE PROTEIN-RELATED"/>
    <property type="match status" value="1"/>
</dbReference>
<evidence type="ECO:0000313" key="1">
    <source>
        <dbReference type="EMBL" id="KAL3510932.1"/>
    </source>
</evidence>
<sequence>MKTQGSKRNSNRGGGIDRISSFPSNVIDHILACMPVPDAARTGILSRRPNGCDGFINLTSLVLKEILFELSVVKIPKLVHLSLTKCSFIYQFCIHAPLLQYLDLDENNGLNLSHYVVCKELIFVSMVWNEFENDGQGCGQRTILTKFVGCLAMLSHLYLDAHSLKYLAAGSTIPGRLPTMISNLTCLALTQITYNLDEMACILCLLRSCPNLSVFMLWVRLMSNTDSKVVDYLEEPGLMEERLDQLQNVKLRYFSSTTELLFVKLLLAISPSLKAMHFKKSLKFLGSVEWMNNISRKLMQFSTLFISKKVLQSYLLLI</sequence>
<dbReference type="PANTHER" id="PTHR31639">
    <property type="entry name" value="F-BOX PROTEIN-LIKE"/>
    <property type="match status" value="1"/>
</dbReference>
<comment type="caution">
    <text evidence="1">The sequence shown here is derived from an EMBL/GenBank/DDBJ whole genome shotgun (WGS) entry which is preliminary data.</text>
</comment>
<keyword evidence="2" id="KW-1185">Reference proteome</keyword>
<reference evidence="1 2" key="1">
    <citation type="submission" date="2024-11" db="EMBL/GenBank/DDBJ databases">
        <title>A near-complete genome assembly of Cinchona calisaya.</title>
        <authorList>
            <person name="Lian D.C."/>
            <person name="Zhao X.W."/>
            <person name="Wei L."/>
        </authorList>
    </citation>
    <scope>NUCLEOTIDE SEQUENCE [LARGE SCALE GENOMIC DNA]</scope>
    <source>
        <tissue evidence="1">Nenye</tissue>
    </source>
</reference>
<dbReference type="Proteomes" id="UP001630127">
    <property type="component" value="Unassembled WGS sequence"/>
</dbReference>
<dbReference type="AlphaFoldDB" id="A0ABD2YYK9"/>
<accession>A0ABD2YYK9</accession>
<evidence type="ECO:0000313" key="2">
    <source>
        <dbReference type="Proteomes" id="UP001630127"/>
    </source>
</evidence>
<proteinExistence type="predicted"/>
<dbReference type="SUPFAM" id="SSF52047">
    <property type="entry name" value="RNI-like"/>
    <property type="match status" value="1"/>
</dbReference>
<organism evidence="1 2">
    <name type="scientific">Cinchona calisaya</name>
    <dbReference type="NCBI Taxonomy" id="153742"/>
    <lineage>
        <taxon>Eukaryota</taxon>
        <taxon>Viridiplantae</taxon>
        <taxon>Streptophyta</taxon>
        <taxon>Embryophyta</taxon>
        <taxon>Tracheophyta</taxon>
        <taxon>Spermatophyta</taxon>
        <taxon>Magnoliopsida</taxon>
        <taxon>eudicotyledons</taxon>
        <taxon>Gunneridae</taxon>
        <taxon>Pentapetalae</taxon>
        <taxon>asterids</taxon>
        <taxon>lamiids</taxon>
        <taxon>Gentianales</taxon>
        <taxon>Rubiaceae</taxon>
        <taxon>Cinchonoideae</taxon>
        <taxon>Cinchoneae</taxon>
        <taxon>Cinchona</taxon>
    </lineage>
</organism>